<protein>
    <submittedName>
        <fullName evidence="3">Nucleotidyltransferase domain-containing protein</fullName>
    </submittedName>
</protein>
<proteinExistence type="predicted"/>
<dbReference type="GO" id="GO:0016779">
    <property type="term" value="F:nucleotidyltransferase activity"/>
    <property type="evidence" value="ECO:0007669"/>
    <property type="project" value="InterPro"/>
</dbReference>
<dbReference type="InterPro" id="IPR043519">
    <property type="entry name" value="NT_sf"/>
</dbReference>
<accession>A0A967AZD6</accession>
<dbReference type="SUPFAM" id="SSF81301">
    <property type="entry name" value="Nucleotidyltransferase"/>
    <property type="match status" value="1"/>
</dbReference>
<gene>
    <name evidence="3" type="ORF">G9U51_01930</name>
</gene>
<dbReference type="CDD" id="cd05403">
    <property type="entry name" value="NT_KNTase_like"/>
    <property type="match status" value="1"/>
</dbReference>
<dbReference type="Pfam" id="PF01909">
    <property type="entry name" value="NTP_transf_2"/>
    <property type="match status" value="1"/>
</dbReference>
<keyword evidence="4" id="KW-1185">Reference proteome</keyword>
<name>A0A967AZD6_9MICO</name>
<evidence type="ECO:0000259" key="2">
    <source>
        <dbReference type="Pfam" id="PF01909"/>
    </source>
</evidence>
<feature type="compositionally biased region" description="Basic and acidic residues" evidence="1">
    <location>
        <begin position="271"/>
        <end position="289"/>
    </location>
</feature>
<dbReference type="Gene3D" id="3.30.460.10">
    <property type="entry name" value="Beta Polymerase, domain 2"/>
    <property type="match status" value="1"/>
</dbReference>
<evidence type="ECO:0000313" key="3">
    <source>
        <dbReference type="EMBL" id="NHN54538.1"/>
    </source>
</evidence>
<dbReference type="EMBL" id="JAAOIV010000001">
    <property type="protein sequence ID" value="NHN54538.1"/>
    <property type="molecule type" value="Genomic_DNA"/>
</dbReference>
<comment type="caution">
    <text evidence="3">The sequence shown here is derived from an EMBL/GenBank/DDBJ whole genome shotgun (WGS) entry which is preliminary data.</text>
</comment>
<organism evidence="3 4">
    <name type="scientific">Metallococcus carri</name>
    <dbReference type="NCBI Taxonomy" id="1656884"/>
    <lineage>
        <taxon>Bacteria</taxon>
        <taxon>Bacillati</taxon>
        <taxon>Actinomycetota</taxon>
        <taxon>Actinomycetes</taxon>
        <taxon>Micrococcales</taxon>
        <taxon>Dermacoccaceae</taxon>
        <taxon>Metallococcus</taxon>
    </lineage>
</organism>
<dbReference type="AlphaFoldDB" id="A0A967AZD6"/>
<evidence type="ECO:0000256" key="1">
    <source>
        <dbReference type="SAM" id="MobiDB-lite"/>
    </source>
</evidence>
<sequence length="289" mass="30650">MTIADLPLNAAVALAQRVLAAHWPQARAAWLGGSVVRGAATATSDLDITVLLDGPPAPMRTSFDWTDPVVGQTFPVEGFVHTTDSLAHFQAKDAERRQPSMQRLVGESVVLLDGDGSGARLRDAALAEIAAGPKPLSQSEIDAQRYALTGVLDDLRGADFDPFLAAHAFELSARLLLGVERAWQGTGKGLTAALAAWTRSLPAGIPERDLLPAWRAAMDTSSQADVIRLVENALDRCGGRLFAGYDLRATLPATDQQRGRATMGGAPPCTDAKEPAPHGRPQPDPRAEQ</sequence>
<feature type="domain" description="Polymerase nucleotidyl transferase" evidence="2">
    <location>
        <begin position="23"/>
        <end position="55"/>
    </location>
</feature>
<dbReference type="Proteomes" id="UP000744769">
    <property type="component" value="Unassembled WGS sequence"/>
</dbReference>
<dbReference type="RefSeq" id="WP_166192268.1">
    <property type="nucleotide sequence ID" value="NZ_JAAOIV010000001.1"/>
</dbReference>
<feature type="region of interest" description="Disordered" evidence="1">
    <location>
        <begin position="253"/>
        <end position="289"/>
    </location>
</feature>
<dbReference type="InterPro" id="IPR002934">
    <property type="entry name" value="Polymerase_NTP_transf_dom"/>
</dbReference>
<reference evidence="3" key="1">
    <citation type="submission" date="2020-03" db="EMBL/GenBank/DDBJ databases">
        <title>Draft sequencing of Calidifontibacter sp. DB0510.</title>
        <authorList>
            <person name="Kim D.-U."/>
        </authorList>
    </citation>
    <scope>NUCLEOTIDE SEQUENCE</scope>
    <source>
        <strain evidence="3">DB0510</strain>
    </source>
</reference>
<evidence type="ECO:0000313" key="4">
    <source>
        <dbReference type="Proteomes" id="UP000744769"/>
    </source>
</evidence>